<organism evidence="1 2">
    <name type="scientific">Actinomyces naeslundii (strain ATCC 12104 / DSM 43013 / CCUG 2238 / JCM 8349 / NCTC 10301 / Howell 279)</name>
    <dbReference type="NCBI Taxonomy" id="1115803"/>
    <lineage>
        <taxon>Bacteria</taxon>
        <taxon>Bacillati</taxon>
        <taxon>Actinomycetota</taxon>
        <taxon>Actinomycetes</taxon>
        <taxon>Actinomycetales</taxon>
        <taxon>Actinomycetaceae</taxon>
        <taxon>Actinomyces</taxon>
    </lineage>
</organism>
<proteinExistence type="predicted"/>
<dbReference type="AlphaFoldDB" id="J3F5C7"/>
<accession>J3F5C7</accession>
<evidence type="ECO:0000313" key="1">
    <source>
        <dbReference type="EMBL" id="EJN86227.1"/>
    </source>
</evidence>
<comment type="caution">
    <text evidence="1">The sequence shown here is derived from an EMBL/GenBank/DDBJ whole genome shotgun (WGS) entry which is preliminary data.</text>
</comment>
<protein>
    <submittedName>
        <fullName evidence="1">Uncharacterized protein</fullName>
    </submittedName>
</protein>
<evidence type="ECO:0000313" key="2">
    <source>
        <dbReference type="Proteomes" id="UP000007814"/>
    </source>
</evidence>
<gene>
    <name evidence="1" type="ORF">HMPREF1129_0744</name>
</gene>
<dbReference type="EMBL" id="ALJK01000007">
    <property type="protein sequence ID" value="EJN86227.1"/>
    <property type="molecule type" value="Genomic_DNA"/>
</dbReference>
<dbReference type="Proteomes" id="UP000007814">
    <property type="component" value="Unassembled WGS sequence"/>
</dbReference>
<name>J3F5C7_ACTNH</name>
<reference evidence="1 2" key="1">
    <citation type="submission" date="2012-07" db="EMBL/GenBank/DDBJ databases">
        <authorList>
            <person name="Durkin A.S."/>
            <person name="McCorrison J."/>
            <person name="Torralba M."/>
            <person name="Gillis M."/>
            <person name="Methe B."/>
            <person name="Sutton G."/>
            <person name="Nelson K.E."/>
        </authorList>
    </citation>
    <scope>NUCLEOTIDE SEQUENCE [LARGE SCALE GENOMIC DNA]</scope>
    <source>
        <strain evidence="2">ATCC 12104 / DSM 43013 / CCUG 2238 / JCM 8349 / NCTC 10301 / Howell 279</strain>
    </source>
</reference>
<sequence length="39" mass="4314">MVKIFCSLKDIHSLVKRIRLPAGWDITALDTLTVSSTPS</sequence>